<comment type="similarity">
    <text evidence="2 11">Belongs to the GTF2H2 family.</text>
</comment>
<keyword evidence="15" id="KW-1185">Reference proteome</keyword>
<dbReference type="GO" id="GO:0006289">
    <property type="term" value="P:nucleotide-excision repair"/>
    <property type="evidence" value="ECO:0007669"/>
    <property type="project" value="UniProtKB-UniRule"/>
</dbReference>
<dbReference type="AlphaFoldDB" id="A0AAD5QUA3"/>
<evidence type="ECO:0000256" key="6">
    <source>
        <dbReference type="ARBA" id="ARBA00022833"/>
    </source>
</evidence>
<keyword evidence="10 11" id="KW-0539">Nucleus</keyword>
<evidence type="ECO:0000256" key="7">
    <source>
        <dbReference type="ARBA" id="ARBA00023015"/>
    </source>
</evidence>
<organism evidence="14 15">
    <name type="scientific">Parelaphostrongylus tenuis</name>
    <name type="common">Meningeal worm</name>
    <dbReference type="NCBI Taxonomy" id="148309"/>
    <lineage>
        <taxon>Eukaryota</taxon>
        <taxon>Metazoa</taxon>
        <taxon>Ecdysozoa</taxon>
        <taxon>Nematoda</taxon>
        <taxon>Chromadorea</taxon>
        <taxon>Rhabditida</taxon>
        <taxon>Rhabditina</taxon>
        <taxon>Rhabditomorpha</taxon>
        <taxon>Strongyloidea</taxon>
        <taxon>Metastrongylidae</taxon>
        <taxon>Parelaphostrongylus</taxon>
    </lineage>
</organism>
<dbReference type="NCBIfam" id="TIGR00622">
    <property type="entry name" value="ssl1"/>
    <property type="match status" value="1"/>
</dbReference>
<keyword evidence="8 11" id="KW-0804">Transcription</keyword>
<dbReference type="Pfam" id="PF07975">
    <property type="entry name" value="C1_4"/>
    <property type="match status" value="1"/>
</dbReference>
<evidence type="ECO:0000256" key="9">
    <source>
        <dbReference type="ARBA" id="ARBA00023204"/>
    </source>
</evidence>
<evidence type="ECO:0000256" key="5">
    <source>
        <dbReference type="ARBA" id="ARBA00022771"/>
    </source>
</evidence>
<dbReference type="SUPFAM" id="SSF53300">
    <property type="entry name" value="vWA-like"/>
    <property type="match status" value="1"/>
</dbReference>
<protein>
    <recommendedName>
        <fullName evidence="11">General transcription factor IIH subunit</fullName>
    </recommendedName>
</protein>
<dbReference type="GO" id="GO:0008270">
    <property type="term" value="F:zinc ion binding"/>
    <property type="evidence" value="ECO:0007669"/>
    <property type="project" value="UniProtKB-UniRule"/>
</dbReference>
<keyword evidence="6 11" id="KW-0862">Zinc</keyword>
<dbReference type="InterPro" id="IPR013083">
    <property type="entry name" value="Znf_RING/FYVE/PHD"/>
</dbReference>
<evidence type="ECO:0000256" key="3">
    <source>
        <dbReference type="ARBA" id="ARBA00022723"/>
    </source>
</evidence>
<sequence>MTDDDDQKGYTWEAGYADGLNIREVLVEDEGGSIEKSIAKLVAEARKKQRALERPTKIRLGIMRYVYIAIDCSRSMTSKVMPPSRFFVTMKILNNFVDKFFEQNPIAQLGLILAKDKKAERLVSLTGNSRALKDSLSSLNEAICNGDFSLQNTLQLATTNLKSLPGHVSREVIVIMSSLSTVDPGNIFSTFEIIRGHNIRCSVIGLGAELFVCKQLVKITNGRYDVVLDADHFELMLGHHTAPPPSTKSTECNAIRVAFPPHINIQERSFCVCHPMSAPLSTSRGFLCEQCGARHCSLPAECRVCRLTLVSAPQLARAFRHLVPLPAFTPTTVSEGECMACEQQLKGEGYMCKSCSAIFCFDCDVLLHESLHVCPNCG</sequence>
<evidence type="ECO:0000313" key="14">
    <source>
        <dbReference type="EMBL" id="KAJ1362140.1"/>
    </source>
</evidence>
<dbReference type="InterPro" id="IPR007198">
    <property type="entry name" value="Ssl1-like"/>
</dbReference>
<dbReference type="PROSITE" id="PS00028">
    <property type="entry name" value="ZINC_FINGER_C2H2_1"/>
    <property type="match status" value="1"/>
</dbReference>
<keyword evidence="4" id="KW-0227">DNA damage</keyword>
<dbReference type="InterPro" id="IPR000433">
    <property type="entry name" value="Znf_ZZ"/>
</dbReference>
<dbReference type="SUPFAM" id="SSF57889">
    <property type="entry name" value="Cysteine-rich domain"/>
    <property type="match status" value="1"/>
</dbReference>
<evidence type="ECO:0000256" key="2">
    <source>
        <dbReference type="ARBA" id="ARBA00006092"/>
    </source>
</evidence>
<dbReference type="InterPro" id="IPR013087">
    <property type="entry name" value="Znf_C2H2_type"/>
</dbReference>
<dbReference type="InterPro" id="IPR002035">
    <property type="entry name" value="VWF_A"/>
</dbReference>
<keyword evidence="3 11" id="KW-0479">Metal-binding</keyword>
<keyword evidence="7 11" id="KW-0805">Transcription regulation</keyword>
<evidence type="ECO:0000256" key="4">
    <source>
        <dbReference type="ARBA" id="ARBA00022763"/>
    </source>
</evidence>
<comment type="subcellular location">
    <subcellularLocation>
        <location evidence="1 11">Nucleus</location>
    </subcellularLocation>
</comment>
<feature type="domain" description="VWFA" evidence="13">
    <location>
        <begin position="65"/>
        <end position="221"/>
    </location>
</feature>
<evidence type="ECO:0000256" key="12">
    <source>
        <dbReference type="PIRSR" id="PIRSR015919-1"/>
    </source>
</evidence>
<gene>
    <name evidence="14" type="primary">GTF2H2C</name>
    <name evidence="14" type="ORF">KIN20_021571</name>
</gene>
<dbReference type="PIRSF" id="PIRSF015919">
    <property type="entry name" value="TFIIH_SSL1"/>
    <property type="match status" value="1"/>
</dbReference>
<dbReference type="FunFam" id="3.40.50.410:FF:000015">
    <property type="entry name" value="General transcription factor IIH subunit 2"/>
    <property type="match status" value="1"/>
</dbReference>
<evidence type="ECO:0000259" key="13">
    <source>
        <dbReference type="PROSITE" id="PS50234"/>
    </source>
</evidence>
<dbReference type="Proteomes" id="UP001196413">
    <property type="component" value="Unassembled WGS sequence"/>
</dbReference>
<dbReference type="Gene3D" id="3.40.50.410">
    <property type="entry name" value="von Willebrand factor, type A domain"/>
    <property type="match status" value="1"/>
</dbReference>
<comment type="caution">
    <text evidence="14">The sequence shown here is derived from an EMBL/GenBank/DDBJ whole genome shotgun (WGS) entry which is preliminary data.</text>
</comment>
<evidence type="ECO:0000256" key="10">
    <source>
        <dbReference type="ARBA" id="ARBA00023242"/>
    </source>
</evidence>
<dbReference type="GO" id="GO:0005675">
    <property type="term" value="C:transcription factor TFIIH holo complex"/>
    <property type="evidence" value="ECO:0007669"/>
    <property type="project" value="UniProtKB-UniRule"/>
</dbReference>
<dbReference type="InterPro" id="IPR046349">
    <property type="entry name" value="C1-like_sf"/>
</dbReference>
<dbReference type="EMBL" id="JAHQIW010004378">
    <property type="protein sequence ID" value="KAJ1362140.1"/>
    <property type="molecule type" value="Genomic_DNA"/>
</dbReference>
<keyword evidence="9" id="KW-0234">DNA repair</keyword>
<dbReference type="PROSITE" id="PS50234">
    <property type="entry name" value="VWFA"/>
    <property type="match status" value="1"/>
</dbReference>
<dbReference type="GO" id="GO:0006357">
    <property type="term" value="P:regulation of transcription by RNA polymerase II"/>
    <property type="evidence" value="ECO:0007669"/>
    <property type="project" value="TreeGrafter"/>
</dbReference>
<evidence type="ECO:0000256" key="11">
    <source>
        <dbReference type="PIRNR" id="PIRNR015919"/>
    </source>
</evidence>
<evidence type="ECO:0000256" key="1">
    <source>
        <dbReference type="ARBA" id="ARBA00004123"/>
    </source>
</evidence>
<dbReference type="Pfam" id="PF04056">
    <property type="entry name" value="Ssl1"/>
    <property type="match status" value="1"/>
</dbReference>
<dbReference type="PANTHER" id="PTHR12695:SF2">
    <property type="entry name" value="GENERAL TRANSCRIPTION FACTOR IIH SUBUNIT 2-RELATED"/>
    <property type="match status" value="1"/>
</dbReference>
<dbReference type="PANTHER" id="PTHR12695">
    <property type="entry name" value="GENERAL TRANSCRIPTION FACTOR IIH SUBUNIT 2"/>
    <property type="match status" value="1"/>
</dbReference>
<dbReference type="InterPro" id="IPR012170">
    <property type="entry name" value="TFIIH_SSL1/p44"/>
</dbReference>
<dbReference type="GO" id="GO:0006351">
    <property type="term" value="P:DNA-templated transcription"/>
    <property type="evidence" value="ECO:0007669"/>
    <property type="project" value="InterPro"/>
</dbReference>
<dbReference type="SMART" id="SM01047">
    <property type="entry name" value="C1_4"/>
    <property type="match status" value="1"/>
</dbReference>
<dbReference type="SMART" id="SM00327">
    <property type="entry name" value="VWA"/>
    <property type="match status" value="1"/>
</dbReference>
<feature type="zinc finger region" description="C4-type" evidence="12">
    <location>
        <begin position="288"/>
        <end position="305"/>
    </location>
</feature>
<dbReference type="PROSITE" id="PS01357">
    <property type="entry name" value="ZF_ZZ_1"/>
    <property type="match status" value="1"/>
</dbReference>
<dbReference type="InterPro" id="IPR004595">
    <property type="entry name" value="TFIIH_C1-like_dom"/>
</dbReference>
<dbReference type="Gene3D" id="3.30.40.10">
    <property type="entry name" value="Zinc/RING finger domain, C3HC4 (zinc finger)"/>
    <property type="match status" value="1"/>
</dbReference>
<accession>A0AAD5QUA3</accession>
<reference evidence="14" key="1">
    <citation type="submission" date="2021-06" db="EMBL/GenBank/DDBJ databases">
        <title>Parelaphostrongylus tenuis whole genome reference sequence.</title>
        <authorList>
            <person name="Garwood T.J."/>
            <person name="Larsen P.A."/>
            <person name="Fountain-Jones N.M."/>
            <person name="Garbe J.R."/>
            <person name="Macchietto M.G."/>
            <person name="Kania S.A."/>
            <person name="Gerhold R.W."/>
            <person name="Richards J.E."/>
            <person name="Wolf T.M."/>
        </authorList>
    </citation>
    <scope>NUCLEOTIDE SEQUENCE</scope>
    <source>
        <strain evidence="14">MNPRO001-30</strain>
        <tissue evidence="14">Meninges</tissue>
    </source>
</reference>
<keyword evidence="5" id="KW-0863">Zinc-finger</keyword>
<evidence type="ECO:0000256" key="8">
    <source>
        <dbReference type="ARBA" id="ARBA00023163"/>
    </source>
</evidence>
<dbReference type="InterPro" id="IPR036465">
    <property type="entry name" value="vWFA_dom_sf"/>
</dbReference>
<name>A0AAD5QUA3_PARTN</name>
<evidence type="ECO:0000313" key="15">
    <source>
        <dbReference type="Proteomes" id="UP001196413"/>
    </source>
</evidence>
<proteinExistence type="inferred from homology"/>
<dbReference type="GO" id="GO:0000439">
    <property type="term" value="C:transcription factor TFIIH core complex"/>
    <property type="evidence" value="ECO:0007669"/>
    <property type="project" value="InterPro"/>
</dbReference>